<dbReference type="EMBL" id="FQUC01000013">
    <property type="protein sequence ID" value="SHG00137.1"/>
    <property type="molecule type" value="Genomic_DNA"/>
</dbReference>
<dbReference type="STRING" id="1346286.SAMN05444362_11395"/>
<sequence length="486" mass="52008">MHLRQNRMKKIILIILIFVGLNTALVFSQVGVNTEDPQATLDITSATTGTSPEGLLVPRLTGNEIEAMTTSASIGSVHNGLLVFATQASNAVNPVIVSTGFWYYDALDSTWKILEREERRSSVVIDPTGAGDYRSLQAAYDEEAKKKYIPTVNNAPVEFICQNGSAGDLYVDGSIPYIKVKGSTTSPATIGDIEVYNCNITFEGNITANNITCINSYVLFPITVLTAFKAKDVMLNKCLFDINVITYPIEVSRLLLDQSSGTAGTGAVVITFTPDTDVDYGLYMNYSSLKVGTNINLNFNGTNTYNDYIYLDNASLINMQGYINANAPLTNAVVYANQGSKGTFGSIKGTAIPKHVFYASNGGKIDHFRYNIVMTTKNSPFYATEGGDIYLGAGGTTTTASTLTKDPSSTDVVNALYAVGGNVRVITDASATYTVTNYDYALMAEDGGRVATLGKVTLGGSTVICPPSMTPGTINMSNGSVIYNLP</sequence>
<proteinExistence type="predicted"/>
<dbReference type="AlphaFoldDB" id="A0A1M5G8Q6"/>
<organism evidence="1 2">
    <name type="scientific">Dysgonomonas macrotermitis</name>
    <dbReference type="NCBI Taxonomy" id="1346286"/>
    <lineage>
        <taxon>Bacteria</taxon>
        <taxon>Pseudomonadati</taxon>
        <taxon>Bacteroidota</taxon>
        <taxon>Bacteroidia</taxon>
        <taxon>Bacteroidales</taxon>
        <taxon>Dysgonomonadaceae</taxon>
        <taxon>Dysgonomonas</taxon>
    </lineage>
</organism>
<accession>A0A1M5G8Q6</accession>
<protein>
    <submittedName>
        <fullName evidence="1">Uncharacterized protein</fullName>
    </submittedName>
</protein>
<reference evidence="2" key="1">
    <citation type="submission" date="2016-11" db="EMBL/GenBank/DDBJ databases">
        <authorList>
            <person name="Varghese N."/>
            <person name="Submissions S."/>
        </authorList>
    </citation>
    <scope>NUCLEOTIDE SEQUENCE [LARGE SCALE GENOMIC DNA]</scope>
    <source>
        <strain evidence="2">DSM 27370</strain>
    </source>
</reference>
<evidence type="ECO:0000313" key="2">
    <source>
        <dbReference type="Proteomes" id="UP000184480"/>
    </source>
</evidence>
<dbReference type="Proteomes" id="UP000184480">
    <property type="component" value="Unassembled WGS sequence"/>
</dbReference>
<gene>
    <name evidence="1" type="ORF">SAMN05444362_11395</name>
</gene>
<name>A0A1M5G8Q6_9BACT</name>
<keyword evidence="2" id="KW-1185">Reference proteome</keyword>
<evidence type="ECO:0000313" key="1">
    <source>
        <dbReference type="EMBL" id="SHG00137.1"/>
    </source>
</evidence>